<reference evidence="3" key="2">
    <citation type="journal article" date="2021" name="PeerJ">
        <title>Extensive microbial diversity within the chicken gut microbiome revealed by metagenomics and culture.</title>
        <authorList>
            <person name="Gilroy R."/>
            <person name="Ravi A."/>
            <person name="Getino M."/>
            <person name="Pursley I."/>
            <person name="Horton D.L."/>
            <person name="Alikhan N.F."/>
            <person name="Baker D."/>
            <person name="Gharbi K."/>
            <person name="Hall N."/>
            <person name="Watson M."/>
            <person name="Adriaenssens E.M."/>
            <person name="Foster-Nyarko E."/>
            <person name="Jarju S."/>
            <person name="Secka A."/>
            <person name="Antonio M."/>
            <person name="Oren A."/>
            <person name="Chaudhuri R.R."/>
            <person name="La Ragione R."/>
            <person name="Hildebrand F."/>
            <person name="Pallen M.J."/>
        </authorList>
    </citation>
    <scope>NUCLEOTIDE SEQUENCE</scope>
    <source>
        <strain evidence="3">ChiBcec16-1751</strain>
    </source>
</reference>
<dbReference type="Pfam" id="PF08447">
    <property type="entry name" value="PAS_3"/>
    <property type="match status" value="1"/>
</dbReference>
<dbReference type="InterPro" id="IPR013655">
    <property type="entry name" value="PAS_fold_3"/>
</dbReference>
<protein>
    <submittedName>
        <fullName evidence="3">EAL domain-containing protein</fullName>
    </submittedName>
</protein>
<proteinExistence type="predicted"/>
<dbReference type="SUPFAM" id="SSF141868">
    <property type="entry name" value="EAL domain-like"/>
    <property type="match status" value="1"/>
</dbReference>
<dbReference type="InterPro" id="IPR029016">
    <property type="entry name" value="GAF-like_dom_sf"/>
</dbReference>
<dbReference type="GO" id="GO:0071111">
    <property type="term" value="F:cyclic-guanylate-specific phosphodiesterase activity"/>
    <property type="evidence" value="ECO:0007669"/>
    <property type="project" value="InterPro"/>
</dbReference>
<evidence type="ECO:0000313" key="4">
    <source>
        <dbReference type="Proteomes" id="UP000886741"/>
    </source>
</evidence>
<dbReference type="InterPro" id="IPR035919">
    <property type="entry name" value="EAL_sf"/>
</dbReference>
<evidence type="ECO:0000259" key="2">
    <source>
        <dbReference type="PROSITE" id="PS50887"/>
    </source>
</evidence>
<name>A0A9D1JUL4_9FIRM</name>
<accession>A0A9D1JUL4</accession>
<dbReference type="SMART" id="SM00267">
    <property type="entry name" value="GGDEF"/>
    <property type="match status" value="1"/>
</dbReference>
<evidence type="ECO:0000259" key="1">
    <source>
        <dbReference type="PROSITE" id="PS50883"/>
    </source>
</evidence>
<dbReference type="SUPFAM" id="SSF55781">
    <property type="entry name" value="GAF domain-like"/>
    <property type="match status" value="1"/>
</dbReference>
<sequence length="1245" mass="142735">MDKDFLAYYNILNFLTDSTGDYFFLLDVAGEKLYIPKQLHKTLALPNTDADYCTLPEWFGIVWPQDFARLQEGLVHALSGISADYDAEYRVMDRTGSLLWVNFRGKVHFSSSGHPQWMMGRLTILPSHSKADHLTGAFHMDVLQEEIKQLLESGQDGFLLVLDVDDQQAINLKYGQTYGDQLLKQVADSLEAATGGSQRIYRMDGDSFAVNLPGRSSGEVREVFEQLQVRLRNQCTLSGGCVPYQTYRVPDEGVLYQYAETAVDCAKAHGKKMLWFFSAEDYQRELAALELKEDLQRSVDNGFEGFTVFYQPQVVSHTYALHGAEALLRYNSPRLGPVSPADFIPLLEEMRLICEVGLWVLATALEQCRIWRRYIPNFSMSVNMSHVQLCDTDITNQVLQCVQNSGLPGSALTLELTEGIQLLDSPHINAIFAQWKQQGIAISIDDFGTGYSSLQRLEEMEIEEVKIDRCFVRDIHKSAYNYRFLGNMLQLAESSRIRVCCEGIETTEELAALEELRPRLLQGFLFSRPISAADFTARYLAQDSPSYQARLEQENGFRRLLHNYDQMPLTELAPGDLAQAVLDVEEDIFYISDPETYELYYINPAGQRLFGTRDYRGKRCYKVLQGRDSPCSFCASGQLDTDRFFMRDHMNEYCGRRFILRDKLIILQGKAARLSTAIDITEQELTSRDVQDRLECGKRMVEAAERLSECHSYHETVRIALAILGDFYQADRVFLYKAPCGPSEHWTASTRWERPDLTPRPPELLSLPSGPLRRWVEMFQRGQSVVTLGAGPLQTPEELELLRSLDIHQHLAVPLLWEKKLLSFVGISNPRHCSHNDALARLVTRLLITRMGESRLQHHLKELCRSNYRHILSSMAVGLWTIRIPSDGRPPQLVADETMYRALGAPTSLTPEECYQFWYSRINAGYYSYVHDAVRSMIDTGQKVQLEYTWNHPSLNEVLVQCTGIRAEDDGDGVCLQGYHRILSGTHCPQFLPELDKRELFEYNELKQTIFFHTDRHLIAGECRHENGFPQCWIDNHIVHPHFAQEFQAAFSRVCLKSDLVLPEILLQSKGGTYEWFQLSLRHPGQEEVDLNTMVVSVEPIGAQRVQQLGSLRVQRFYHAVLTETTAHAEVDLESGQLLSVGGLWRDLSQDYRGHFDHFIRTLQGWLSPYLSQKDLTLLDDYLSRERWSSLLERSDEARRIIFRMPVDGTERRVELVIHLFQESMTQSVYALLYIRNCRCQESPD</sequence>
<dbReference type="PROSITE" id="PS50887">
    <property type="entry name" value="GGDEF"/>
    <property type="match status" value="1"/>
</dbReference>
<dbReference type="InterPro" id="IPR050706">
    <property type="entry name" value="Cyclic-di-GMP_PDE-like"/>
</dbReference>
<dbReference type="InterPro" id="IPR000160">
    <property type="entry name" value="GGDEF_dom"/>
</dbReference>
<dbReference type="InterPro" id="IPR043128">
    <property type="entry name" value="Rev_trsase/Diguanyl_cyclase"/>
</dbReference>
<comment type="caution">
    <text evidence="3">The sequence shown here is derived from an EMBL/GenBank/DDBJ whole genome shotgun (WGS) entry which is preliminary data.</text>
</comment>
<dbReference type="InterPro" id="IPR029787">
    <property type="entry name" value="Nucleotide_cyclase"/>
</dbReference>
<dbReference type="PROSITE" id="PS50883">
    <property type="entry name" value="EAL"/>
    <property type="match status" value="1"/>
</dbReference>
<dbReference type="Gene3D" id="3.30.450.40">
    <property type="match status" value="1"/>
</dbReference>
<dbReference type="EMBL" id="DVJJ01000172">
    <property type="protein sequence ID" value="HIS65888.1"/>
    <property type="molecule type" value="Genomic_DNA"/>
</dbReference>
<dbReference type="InterPro" id="IPR001633">
    <property type="entry name" value="EAL_dom"/>
</dbReference>
<dbReference type="SUPFAM" id="SSF55073">
    <property type="entry name" value="Nucleotide cyclase"/>
    <property type="match status" value="1"/>
</dbReference>
<dbReference type="Gene3D" id="3.30.70.270">
    <property type="match status" value="1"/>
</dbReference>
<dbReference type="PANTHER" id="PTHR33121:SF70">
    <property type="entry name" value="SIGNALING PROTEIN YKOW"/>
    <property type="match status" value="1"/>
</dbReference>
<dbReference type="Pfam" id="PF00990">
    <property type="entry name" value="GGDEF"/>
    <property type="match status" value="1"/>
</dbReference>
<evidence type="ECO:0000313" key="3">
    <source>
        <dbReference type="EMBL" id="HIS65888.1"/>
    </source>
</evidence>
<dbReference type="CDD" id="cd01949">
    <property type="entry name" value="GGDEF"/>
    <property type="match status" value="1"/>
</dbReference>
<feature type="domain" description="EAL" evidence="1">
    <location>
        <begin position="288"/>
        <end position="543"/>
    </location>
</feature>
<reference evidence="3" key="1">
    <citation type="submission" date="2020-10" db="EMBL/GenBank/DDBJ databases">
        <authorList>
            <person name="Gilroy R."/>
        </authorList>
    </citation>
    <scope>NUCLEOTIDE SEQUENCE</scope>
    <source>
        <strain evidence="3">ChiBcec16-1751</strain>
    </source>
</reference>
<dbReference type="CDD" id="cd01948">
    <property type="entry name" value="EAL"/>
    <property type="match status" value="1"/>
</dbReference>
<dbReference type="InterPro" id="IPR035965">
    <property type="entry name" value="PAS-like_dom_sf"/>
</dbReference>
<feature type="domain" description="GGDEF" evidence="2">
    <location>
        <begin position="155"/>
        <end position="279"/>
    </location>
</feature>
<organism evidence="3 4">
    <name type="scientific">Candidatus Avoscillospira avistercoris</name>
    <dbReference type="NCBI Taxonomy" id="2840707"/>
    <lineage>
        <taxon>Bacteria</taxon>
        <taxon>Bacillati</taxon>
        <taxon>Bacillota</taxon>
        <taxon>Clostridia</taxon>
        <taxon>Eubacteriales</taxon>
        <taxon>Oscillospiraceae</taxon>
        <taxon>Oscillospiraceae incertae sedis</taxon>
        <taxon>Candidatus Avoscillospira</taxon>
    </lineage>
</organism>
<dbReference type="NCBIfam" id="TIGR00254">
    <property type="entry name" value="GGDEF"/>
    <property type="match status" value="1"/>
</dbReference>
<dbReference type="AlphaFoldDB" id="A0A9D1JUL4"/>
<dbReference type="PANTHER" id="PTHR33121">
    <property type="entry name" value="CYCLIC DI-GMP PHOSPHODIESTERASE PDEF"/>
    <property type="match status" value="1"/>
</dbReference>
<gene>
    <name evidence="3" type="ORF">IAA83_11085</name>
</gene>
<dbReference type="Gene3D" id="3.30.450.20">
    <property type="entry name" value="PAS domain"/>
    <property type="match status" value="1"/>
</dbReference>
<dbReference type="Gene3D" id="3.20.20.450">
    <property type="entry name" value="EAL domain"/>
    <property type="match status" value="1"/>
</dbReference>
<dbReference type="Pfam" id="PF00563">
    <property type="entry name" value="EAL"/>
    <property type="match status" value="1"/>
</dbReference>
<dbReference type="Pfam" id="PF01590">
    <property type="entry name" value="GAF"/>
    <property type="match status" value="1"/>
</dbReference>
<dbReference type="Proteomes" id="UP000886741">
    <property type="component" value="Unassembled WGS sequence"/>
</dbReference>
<dbReference type="SMART" id="SM00052">
    <property type="entry name" value="EAL"/>
    <property type="match status" value="1"/>
</dbReference>
<dbReference type="InterPro" id="IPR003018">
    <property type="entry name" value="GAF"/>
</dbReference>
<dbReference type="SUPFAM" id="SSF55785">
    <property type="entry name" value="PYP-like sensor domain (PAS domain)"/>
    <property type="match status" value="1"/>
</dbReference>